<evidence type="ECO:0000313" key="2">
    <source>
        <dbReference type="Proteomes" id="UP001272052"/>
    </source>
</evidence>
<organism evidence="1 2">
    <name type="scientific">Methanimicrococcus hacksteinii</name>
    <dbReference type="NCBI Taxonomy" id="3028293"/>
    <lineage>
        <taxon>Archaea</taxon>
        <taxon>Methanobacteriati</taxon>
        <taxon>Methanobacteriota</taxon>
        <taxon>Stenosarchaea group</taxon>
        <taxon>Methanomicrobia</taxon>
        <taxon>Methanosarcinales</taxon>
        <taxon>Methanosarcinaceae</taxon>
        <taxon>Methanimicrococcus</taxon>
    </lineage>
</organism>
<keyword evidence="2" id="KW-1185">Reference proteome</keyword>
<comment type="caution">
    <text evidence="1">The sequence shown here is derived from an EMBL/GenBank/DDBJ whole genome shotgun (WGS) entry which is preliminary data.</text>
</comment>
<protein>
    <recommendedName>
        <fullName evidence="3">N-acetyltransferase domain-containing protein</fullName>
    </recommendedName>
</protein>
<name>A0ABU3VQJ1_9EURY</name>
<sequence length="266" mass="31560">MMLRWMFLKSCAEEENFSKSSFFVLSFNDMIIEQIRKCKPENNRTSKREFWKQYRAEILSQLSNFKSIDPDLEKYIVSGKFIDYERNHYCRNYFILSSNPVSECGSCHSNFKTCNECCTFLLKERRYKVLGFFSLSGKTMHVQDDLYSKKLISRFSRISVHKVDYVETYLVGHLSKNYFNNYNSEISGNDILLRTIQIIKEANSLVGVNVIRIDCIENEKIIRFYQAHGFKVLHSVFKNKFKNQPFGKFKKRSAKYPLIMMVRSVR</sequence>
<dbReference type="Gene3D" id="3.40.630.30">
    <property type="match status" value="1"/>
</dbReference>
<evidence type="ECO:0000313" key="1">
    <source>
        <dbReference type="EMBL" id="MDV0445678.1"/>
    </source>
</evidence>
<reference evidence="1 2" key="1">
    <citation type="submission" date="2023-06" db="EMBL/GenBank/DDBJ databases">
        <title>Genome sequence of Methanimicrococcus sp. At1.</title>
        <authorList>
            <person name="Protasov E."/>
            <person name="Platt K."/>
            <person name="Poehlein A."/>
            <person name="Daniel R."/>
            <person name="Brune A."/>
        </authorList>
    </citation>
    <scope>NUCLEOTIDE SEQUENCE [LARGE SCALE GENOMIC DNA]</scope>
    <source>
        <strain evidence="1 2">At1</strain>
    </source>
</reference>
<proteinExistence type="predicted"/>
<gene>
    <name evidence="1" type="ORF">MmiAt1_12720</name>
</gene>
<accession>A0ABU3VQJ1</accession>
<dbReference type="Proteomes" id="UP001272052">
    <property type="component" value="Unassembled WGS sequence"/>
</dbReference>
<dbReference type="EMBL" id="JAWDKC010000021">
    <property type="protein sequence ID" value="MDV0445678.1"/>
    <property type="molecule type" value="Genomic_DNA"/>
</dbReference>
<evidence type="ECO:0008006" key="3">
    <source>
        <dbReference type="Google" id="ProtNLM"/>
    </source>
</evidence>